<dbReference type="Gene3D" id="3.30.70.120">
    <property type="match status" value="1"/>
</dbReference>
<dbReference type="InterPro" id="IPR011322">
    <property type="entry name" value="N-reg_PII-like_a/b"/>
</dbReference>
<dbReference type="Proteomes" id="UP000636505">
    <property type="component" value="Unassembled WGS sequence"/>
</dbReference>
<comment type="caution">
    <text evidence="2">The sequence shown here is derived from an EMBL/GenBank/DDBJ whole genome shotgun (WGS) entry which is preliminary data.</text>
</comment>
<dbReference type="InterPro" id="IPR015867">
    <property type="entry name" value="N-reg_PII/ATP_PRibTrfase_C"/>
</dbReference>
<dbReference type="PANTHER" id="PTHR23419:SF8">
    <property type="entry name" value="FI09726P"/>
    <property type="match status" value="1"/>
</dbReference>
<proteinExistence type="inferred from homology"/>
<dbReference type="Pfam" id="PF03091">
    <property type="entry name" value="CutA1"/>
    <property type="match status" value="1"/>
</dbReference>
<gene>
    <name evidence="2" type="ORF">IQ241_18510</name>
</gene>
<dbReference type="AlphaFoldDB" id="A0A8J7DP82"/>
<evidence type="ECO:0000313" key="3">
    <source>
        <dbReference type="Proteomes" id="UP000636505"/>
    </source>
</evidence>
<dbReference type="RefSeq" id="WP_193910078.1">
    <property type="nucleotide sequence ID" value="NZ_JADEXG010000051.1"/>
</dbReference>
<organism evidence="2 3">
    <name type="scientific">Vasconcelosia minhoensis LEGE 07310</name>
    <dbReference type="NCBI Taxonomy" id="915328"/>
    <lineage>
        <taxon>Bacteria</taxon>
        <taxon>Bacillati</taxon>
        <taxon>Cyanobacteriota</taxon>
        <taxon>Cyanophyceae</taxon>
        <taxon>Nodosilineales</taxon>
        <taxon>Cymatolegaceae</taxon>
        <taxon>Vasconcelosia</taxon>
        <taxon>Vasconcelosia minhoensis</taxon>
    </lineage>
</organism>
<dbReference type="GO" id="GO:0005507">
    <property type="term" value="F:copper ion binding"/>
    <property type="evidence" value="ECO:0007669"/>
    <property type="project" value="TreeGrafter"/>
</dbReference>
<comment type="similarity">
    <text evidence="1">Belongs to the CutA family.</text>
</comment>
<dbReference type="PANTHER" id="PTHR23419">
    <property type="entry name" value="DIVALENT CATION TOLERANCE CUTA-RELATED"/>
    <property type="match status" value="1"/>
</dbReference>
<accession>A0A8J7DP82</accession>
<sequence length="108" mass="12044">MAQFGIVLVTAGSEAEARHIAAALVEERLAACVSLLPIRSVYRWQGEVKQDHEWQLVIKTRLDEFAELEARIQALHSYEVPEVIALPIQQGAASYLDWIQAQTADDSV</sequence>
<dbReference type="InterPro" id="IPR004323">
    <property type="entry name" value="Ion_tolerance_CutA"/>
</dbReference>
<keyword evidence="3" id="KW-1185">Reference proteome</keyword>
<evidence type="ECO:0000313" key="2">
    <source>
        <dbReference type="EMBL" id="MBE9079265.1"/>
    </source>
</evidence>
<dbReference type="SUPFAM" id="SSF54913">
    <property type="entry name" value="GlnB-like"/>
    <property type="match status" value="1"/>
</dbReference>
<dbReference type="EMBL" id="JADEXG010000051">
    <property type="protein sequence ID" value="MBE9079265.1"/>
    <property type="molecule type" value="Genomic_DNA"/>
</dbReference>
<dbReference type="GO" id="GO:0010038">
    <property type="term" value="P:response to metal ion"/>
    <property type="evidence" value="ECO:0007669"/>
    <property type="project" value="InterPro"/>
</dbReference>
<protein>
    <submittedName>
        <fullName evidence="2">Divalent-cation tolerance protein CutA</fullName>
    </submittedName>
</protein>
<evidence type="ECO:0000256" key="1">
    <source>
        <dbReference type="ARBA" id="ARBA00010169"/>
    </source>
</evidence>
<reference evidence="2" key="1">
    <citation type="submission" date="2020-10" db="EMBL/GenBank/DDBJ databases">
        <authorList>
            <person name="Castelo-Branco R."/>
            <person name="Eusebio N."/>
            <person name="Adriana R."/>
            <person name="Vieira A."/>
            <person name="Brugerolle De Fraissinette N."/>
            <person name="Rezende De Castro R."/>
            <person name="Schneider M.P."/>
            <person name="Vasconcelos V."/>
            <person name="Leao P.N."/>
        </authorList>
    </citation>
    <scope>NUCLEOTIDE SEQUENCE</scope>
    <source>
        <strain evidence="2">LEGE 07310</strain>
    </source>
</reference>
<name>A0A8J7DP82_9CYAN</name>